<evidence type="ECO:0000313" key="4">
    <source>
        <dbReference type="Proteomes" id="UP001198893"/>
    </source>
</evidence>
<gene>
    <name evidence="3" type="ORF">LKD47_10025</name>
</gene>
<dbReference type="InterPro" id="IPR058869">
    <property type="entry name" value="YqzN_YkzM"/>
</dbReference>
<evidence type="ECO:0000259" key="2">
    <source>
        <dbReference type="Pfam" id="PF26160"/>
    </source>
</evidence>
<name>A0AAW4WJY7_9FIRM</name>
<dbReference type="Pfam" id="PF26160">
    <property type="entry name" value="YqzN_YkzM"/>
    <property type="match status" value="1"/>
</dbReference>
<feature type="domain" description="YqzN/YkzM" evidence="2">
    <location>
        <begin position="29"/>
        <end position="80"/>
    </location>
</feature>
<sequence>MATAKEKTTTAEATEAEKVTTKAAPVQAESVYTAEELADNAGNLFGVRTECVAAALKVAGIKECTVSKTKEIVEEFMKKEVK</sequence>
<feature type="compositionally biased region" description="Basic and acidic residues" evidence="1">
    <location>
        <begin position="1"/>
        <end position="20"/>
    </location>
</feature>
<evidence type="ECO:0000256" key="1">
    <source>
        <dbReference type="SAM" id="MobiDB-lite"/>
    </source>
</evidence>
<dbReference type="AlphaFoldDB" id="A0AAW4WJY7"/>
<organism evidence="3 4">
    <name type="scientific">Roseburia amylophila</name>
    <dbReference type="NCBI Taxonomy" id="2981794"/>
    <lineage>
        <taxon>Bacteria</taxon>
        <taxon>Bacillati</taxon>
        <taxon>Bacillota</taxon>
        <taxon>Clostridia</taxon>
        <taxon>Lachnospirales</taxon>
        <taxon>Lachnospiraceae</taxon>
        <taxon>Roseburia</taxon>
    </lineage>
</organism>
<accession>A0AAW4WJY7</accession>
<dbReference type="RefSeq" id="WP_227710368.1">
    <property type="nucleotide sequence ID" value="NZ_JAJEQW010000010.1"/>
</dbReference>
<comment type="caution">
    <text evidence="3">The sequence shown here is derived from an EMBL/GenBank/DDBJ whole genome shotgun (WGS) entry which is preliminary data.</text>
</comment>
<proteinExistence type="predicted"/>
<feature type="region of interest" description="Disordered" evidence="1">
    <location>
        <begin position="1"/>
        <end position="22"/>
    </location>
</feature>
<dbReference type="EMBL" id="JAJEQW010000010">
    <property type="protein sequence ID" value="MCC2242633.1"/>
    <property type="molecule type" value="Genomic_DNA"/>
</dbReference>
<evidence type="ECO:0000313" key="3">
    <source>
        <dbReference type="EMBL" id="MCC2242633.1"/>
    </source>
</evidence>
<dbReference type="Proteomes" id="UP001198893">
    <property type="component" value="Unassembled WGS sequence"/>
</dbReference>
<protein>
    <recommendedName>
        <fullName evidence="2">YqzN/YkzM domain-containing protein</fullName>
    </recommendedName>
</protein>
<reference evidence="3" key="1">
    <citation type="submission" date="2021-10" db="EMBL/GenBank/DDBJ databases">
        <title>Anaerobic single-cell dispensing facilitates the cultivation of human gut bacteria.</title>
        <authorList>
            <person name="Afrizal A."/>
        </authorList>
    </citation>
    <scope>NUCLEOTIDE SEQUENCE</scope>
    <source>
        <strain evidence="3">CLA-AA-H204</strain>
    </source>
</reference>